<evidence type="ECO:0000313" key="4">
    <source>
        <dbReference type="Proteomes" id="UP000186601"/>
    </source>
</evidence>
<dbReference type="InterPro" id="IPR043502">
    <property type="entry name" value="DNA/RNA_pol_sf"/>
</dbReference>
<feature type="region of interest" description="Disordered" evidence="1">
    <location>
        <begin position="165"/>
        <end position="192"/>
    </location>
</feature>
<organism evidence="3 4">
    <name type="scientific">Hermanssonia centrifuga</name>
    <dbReference type="NCBI Taxonomy" id="98765"/>
    <lineage>
        <taxon>Eukaryota</taxon>
        <taxon>Fungi</taxon>
        <taxon>Dikarya</taxon>
        <taxon>Basidiomycota</taxon>
        <taxon>Agaricomycotina</taxon>
        <taxon>Agaricomycetes</taxon>
        <taxon>Polyporales</taxon>
        <taxon>Meruliaceae</taxon>
        <taxon>Hermanssonia</taxon>
    </lineage>
</organism>
<accession>A0A1U7K4Z0</accession>
<protein>
    <recommendedName>
        <fullName evidence="2">Reverse transcriptase domain-containing protein</fullName>
    </recommendedName>
</protein>
<dbReference type="STRING" id="98765.A0A1U7K4Z0"/>
<feature type="domain" description="Reverse transcriptase" evidence="2">
    <location>
        <begin position="327"/>
        <end position="602"/>
    </location>
</feature>
<dbReference type="CDD" id="cd01650">
    <property type="entry name" value="RT_nLTR_like"/>
    <property type="match status" value="1"/>
</dbReference>
<gene>
    <name evidence="3" type="ORF">PHLCEN_2v7281</name>
</gene>
<dbReference type="Proteomes" id="UP000186601">
    <property type="component" value="Unassembled WGS sequence"/>
</dbReference>
<keyword evidence="4" id="KW-1185">Reference proteome</keyword>
<name>A0A1U7K4Z0_9APHY</name>
<dbReference type="AlphaFoldDB" id="A0A1U7K4Z0"/>
<evidence type="ECO:0000313" key="3">
    <source>
        <dbReference type="EMBL" id="PSR78779.1"/>
    </source>
</evidence>
<evidence type="ECO:0000256" key="1">
    <source>
        <dbReference type="SAM" id="MobiDB-lite"/>
    </source>
</evidence>
<dbReference type="InterPro" id="IPR000477">
    <property type="entry name" value="RT_dom"/>
</dbReference>
<dbReference type="SUPFAM" id="SSF56672">
    <property type="entry name" value="DNA/RNA polymerases"/>
    <property type="match status" value="1"/>
</dbReference>
<reference evidence="3 4" key="1">
    <citation type="submission" date="2018-02" db="EMBL/GenBank/DDBJ databases">
        <title>Genome sequence of the basidiomycete white-rot fungus Phlebia centrifuga.</title>
        <authorList>
            <person name="Granchi Z."/>
            <person name="Peng M."/>
            <person name="de Vries R.P."/>
            <person name="Hilden K."/>
            <person name="Makela M.R."/>
            <person name="Grigoriev I."/>
            <person name="Riley R."/>
        </authorList>
    </citation>
    <scope>NUCLEOTIDE SEQUENCE [LARGE SCALE GENOMIC DNA]</scope>
    <source>
        <strain evidence="3 4">FBCC195</strain>
    </source>
</reference>
<dbReference type="EMBL" id="MLYV02000725">
    <property type="protein sequence ID" value="PSR78779.1"/>
    <property type="molecule type" value="Genomic_DNA"/>
</dbReference>
<dbReference type="PANTHER" id="PTHR47027:SF20">
    <property type="entry name" value="REVERSE TRANSCRIPTASE-LIKE PROTEIN WITH RNA-DIRECTED DNA POLYMERASE DOMAIN"/>
    <property type="match status" value="1"/>
</dbReference>
<dbReference type="PROSITE" id="PS50878">
    <property type="entry name" value="RT_POL"/>
    <property type="match status" value="1"/>
</dbReference>
<dbReference type="PANTHER" id="PTHR47027">
    <property type="entry name" value="REVERSE TRANSCRIPTASE DOMAIN-CONTAINING PROTEIN"/>
    <property type="match status" value="1"/>
</dbReference>
<evidence type="ECO:0000259" key="2">
    <source>
        <dbReference type="PROSITE" id="PS50878"/>
    </source>
</evidence>
<proteinExistence type="predicted"/>
<comment type="caution">
    <text evidence="3">The sequence shown here is derived from an EMBL/GenBank/DDBJ whole genome shotgun (WGS) entry which is preliminary data.</text>
</comment>
<dbReference type="Pfam" id="PF00078">
    <property type="entry name" value="RVT_1"/>
    <property type="match status" value="1"/>
</dbReference>
<dbReference type="OrthoDB" id="2742885at2759"/>
<sequence length="1211" mass="138680">MPLEEIEVPKQFRYDSKMITRHSEAIVHDNRWAILADQEVVEEGDYDLSSYTATFSAVMDTVCSSTGARVEVRDTEMKSFPRKIKKLLQRHKRYSKMLAKEVISLGGATESTTIRYRYARKAFRVARIAWQREQREKLYTRISDDFIAHDHKSVWRRVMSNVNDHKHGQAKSNGKAFAPVRKKPVNPKDDPLKGELLVNKMDILNRVTEHYRDLTEYNDDGKRDSDHWAKISLGEEEKQLLGINENLKWPEVLCAIRRMNRNTSPGMDGVHVNVLKSLVSEECMAKCKLDNPDWVRPDNVRVDLAADKLPTVPLTPLGKAIFKALEKAWEFETLPENWQEVVICNLPKPGSDPELCDGYRGISLLSVVLKVLLQIMTERLQDAAEKAELVAPEQSGFRRREEAMAQVIAIADIVRRRKLKGHSTFGVFIDFKKAYDRVPHGALYRVLDHLGVRGKFLNLVKHIYSNSTMAVRMGGITGDKFTMKRGTRQGCPLSPLLFILFINRIIKDCSSGGVRVPGLRKYKNPWQGMPGHDTEHYCEGGMYADDLLTLDRTVRGAQQTLRKIEKWARRWGMELGLPKCGVMGWITNDLDEEEFNSVQFLINAGTVPKVDRYKYLGVWFDPSLGDHRSGTSVFGGSLELHNSRFRAAEGLKAVHALRPLLLDRKCPLPIKVTLIRNLLLPLMLYGSEWTGFRQEHAAPIQRVVDMATRWAMGAGARSNSYAGFTLSTDLGIPSVVEEMAARRTRLWVKLEAGEKKMRTWLQILHDNDNINQNISEGDPLVHWNSYSWSRSGKNWIRDVWGPHDVSVWDVKVNVPDAILGTVATKYSGRSGKLNKYEFVSFLRRKKWVPEDFRIEMVDDTDFLDRRAEDEPQPLRPWAARMRMYELHVRSNEYHSEFVERVNSYIVGIDKFGQPVKEDSDWLALRTKIGLIADQPDMVEERDEQLQWVGGRANRTRVERDMIRLVRECVFERICTAQRTISFMWYNRFSFGATRGFLRQSISRPDLAEGVRWIIMIRVAAFPRVDDRHNRITRSGRTPNFERGQCPLCSRKVHDRWEWAHLMMDCDHQPVISSREKHLSKLVNTIKRPLSYGIKTGNLIFGNTGLSDETGIEGVVAIHLVGGVVNGDFDYITHLGFGQLDMTSRGFDYLYTYCASFFQEVAPLYVTALGANAEGDTDSESDLLGVALVDSDVPEILHGHDEELDDNYILDY</sequence>